<dbReference type="InterPro" id="IPR036661">
    <property type="entry name" value="Luciferase-like_sf"/>
</dbReference>
<dbReference type="InterPro" id="IPR019921">
    <property type="entry name" value="Lucif-like_OxRdtase_Rv2161c"/>
</dbReference>
<keyword evidence="1" id="KW-0285">Flavoprotein</keyword>
<evidence type="ECO:0000313" key="6">
    <source>
        <dbReference type="EMBL" id="SVD48443.1"/>
    </source>
</evidence>
<proteinExistence type="predicted"/>
<dbReference type="GO" id="GO:0046306">
    <property type="term" value="P:alkanesulfonate catabolic process"/>
    <property type="evidence" value="ECO:0007669"/>
    <property type="project" value="TreeGrafter"/>
</dbReference>
<accession>A0A382VPM4</accession>
<dbReference type="Gene3D" id="3.20.20.30">
    <property type="entry name" value="Luciferase-like domain"/>
    <property type="match status" value="1"/>
</dbReference>
<dbReference type="PANTHER" id="PTHR42847:SF4">
    <property type="entry name" value="ALKANESULFONATE MONOOXYGENASE-RELATED"/>
    <property type="match status" value="1"/>
</dbReference>
<evidence type="ECO:0000256" key="4">
    <source>
        <dbReference type="ARBA" id="ARBA00023033"/>
    </source>
</evidence>
<evidence type="ECO:0000259" key="5">
    <source>
        <dbReference type="Pfam" id="PF00296"/>
    </source>
</evidence>
<evidence type="ECO:0000256" key="2">
    <source>
        <dbReference type="ARBA" id="ARBA00022643"/>
    </source>
</evidence>
<keyword evidence="2" id="KW-0288">FMN</keyword>
<dbReference type="SUPFAM" id="SSF51679">
    <property type="entry name" value="Bacterial luciferase-like"/>
    <property type="match status" value="1"/>
</dbReference>
<name>A0A382VPM4_9ZZZZ</name>
<feature type="non-terminal residue" evidence="6">
    <location>
        <position position="1"/>
    </location>
</feature>
<sequence length="216" mass="24004">VCLSFAAAKTKKLKIGTSVCLLPQRDTIVTAKLVASLDRMSGGRFVFGIGGGWNREEMADHGISYCDRFRRMGEQVQAMKRLWTEEEAEFQGDFVNFSASWQHPKPLQKPHPPILLGGETDYTLKRVVDYCDGWMPRTRFGFDAAEGMNRLRRFAKEVGRDADSLSVSVFGAPPDEPVLDGYRSESIDRAIIGLPSAGRETLLPLLDQHATLLKGA</sequence>
<dbReference type="NCBIfam" id="TIGR03619">
    <property type="entry name" value="F420_Rv2161c"/>
    <property type="match status" value="1"/>
</dbReference>
<dbReference type="AlphaFoldDB" id="A0A382VPM4"/>
<reference evidence="6" key="1">
    <citation type="submission" date="2018-05" db="EMBL/GenBank/DDBJ databases">
        <authorList>
            <person name="Lanie J.A."/>
            <person name="Ng W.-L."/>
            <person name="Kazmierczak K.M."/>
            <person name="Andrzejewski T.M."/>
            <person name="Davidsen T.M."/>
            <person name="Wayne K.J."/>
            <person name="Tettelin H."/>
            <person name="Glass J.I."/>
            <person name="Rusch D."/>
            <person name="Podicherti R."/>
            <person name="Tsui H.-C.T."/>
            <person name="Winkler M.E."/>
        </authorList>
    </citation>
    <scope>NUCLEOTIDE SEQUENCE</scope>
</reference>
<dbReference type="InterPro" id="IPR011251">
    <property type="entry name" value="Luciferase-like_dom"/>
</dbReference>
<feature type="domain" description="Luciferase-like" evidence="5">
    <location>
        <begin position="2"/>
        <end position="171"/>
    </location>
</feature>
<keyword evidence="4" id="KW-0503">Monooxygenase</keyword>
<dbReference type="PANTHER" id="PTHR42847">
    <property type="entry name" value="ALKANESULFONATE MONOOXYGENASE"/>
    <property type="match status" value="1"/>
</dbReference>
<gene>
    <name evidence="6" type="ORF">METZ01_LOCUS401297</name>
</gene>
<keyword evidence="3" id="KW-0560">Oxidoreductase</keyword>
<evidence type="ECO:0000256" key="1">
    <source>
        <dbReference type="ARBA" id="ARBA00022630"/>
    </source>
</evidence>
<protein>
    <recommendedName>
        <fullName evidence="5">Luciferase-like domain-containing protein</fullName>
    </recommendedName>
</protein>
<dbReference type="InterPro" id="IPR050172">
    <property type="entry name" value="SsuD_RutA_monooxygenase"/>
</dbReference>
<dbReference type="GO" id="GO:0008726">
    <property type="term" value="F:alkanesulfonate monooxygenase activity"/>
    <property type="evidence" value="ECO:0007669"/>
    <property type="project" value="TreeGrafter"/>
</dbReference>
<evidence type="ECO:0000256" key="3">
    <source>
        <dbReference type="ARBA" id="ARBA00023002"/>
    </source>
</evidence>
<organism evidence="6">
    <name type="scientific">marine metagenome</name>
    <dbReference type="NCBI Taxonomy" id="408172"/>
    <lineage>
        <taxon>unclassified sequences</taxon>
        <taxon>metagenomes</taxon>
        <taxon>ecological metagenomes</taxon>
    </lineage>
</organism>
<dbReference type="EMBL" id="UINC01153626">
    <property type="protein sequence ID" value="SVD48443.1"/>
    <property type="molecule type" value="Genomic_DNA"/>
</dbReference>
<dbReference type="Pfam" id="PF00296">
    <property type="entry name" value="Bac_luciferase"/>
    <property type="match status" value="1"/>
</dbReference>